<keyword evidence="2" id="KW-1185">Reference proteome</keyword>
<protein>
    <submittedName>
        <fullName evidence="1">Uncharacterized protein</fullName>
    </submittedName>
</protein>
<organism evidence="1 2">
    <name type="scientific">Catharanthus roseus</name>
    <name type="common">Madagascar periwinkle</name>
    <name type="synonym">Vinca rosea</name>
    <dbReference type="NCBI Taxonomy" id="4058"/>
    <lineage>
        <taxon>Eukaryota</taxon>
        <taxon>Viridiplantae</taxon>
        <taxon>Streptophyta</taxon>
        <taxon>Embryophyta</taxon>
        <taxon>Tracheophyta</taxon>
        <taxon>Spermatophyta</taxon>
        <taxon>Magnoliopsida</taxon>
        <taxon>eudicotyledons</taxon>
        <taxon>Gunneridae</taxon>
        <taxon>Pentapetalae</taxon>
        <taxon>asterids</taxon>
        <taxon>lamiids</taxon>
        <taxon>Gentianales</taxon>
        <taxon>Apocynaceae</taxon>
        <taxon>Rauvolfioideae</taxon>
        <taxon>Vinceae</taxon>
        <taxon>Catharanthinae</taxon>
        <taxon>Catharanthus</taxon>
    </lineage>
</organism>
<comment type="caution">
    <text evidence="1">The sequence shown here is derived from an EMBL/GenBank/DDBJ whole genome shotgun (WGS) entry which is preliminary data.</text>
</comment>
<name>A0ACB9ZRA1_CATRO</name>
<evidence type="ECO:0000313" key="2">
    <source>
        <dbReference type="Proteomes" id="UP001060085"/>
    </source>
</evidence>
<gene>
    <name evidence="1" type="ORF">M9H77_35472</name>
</gene>
<reference evidence="2" key="1">
    <citation type="journal article" date="2023" name="Nat. Plants">
        <title>Single-cell RNA sequencing provides a high-resolution roadmap for understanding the multicellular compartmentation of specialized metabolism.</title>
        <authorList>
            <person name="Sun S."/>
            <person name="Shen X."/>
            <person name="Li Y."/>
            <person name="Li Y."/>
            <person name="Wang S."/>
            <person name="Li R."/>
            <person name="Zhang H."/>
            <person name="Shen G."/>
            <person name="Guo B."/>
            <person name="Wei J."/>
            <person name="Xu J."/>
            <person name="St-Pierre B."/>
            <person name="Chen S."/>
            <person name="Sun C."/>
        </authorList>
    </citation>
    <scope>NUCLEOTIDE SEQUENCE [LARGE SCALE GENOMIC DNA]</scope>
</reference>
<dbReference type="EMBL" id="CM044708">
    <property type="protein sequence ID" value="KAI5649467.1"/>
    <property type="molecule type" value="Genomic_DNA"/>
</dbReference>
<proteinExistence type="predicted"/>
<dbReference type="Proteomes" id="UP001060085">
    <property type="component" value="Linkage Group LG08"/>
</dbReference>
<accession>A0ACB9ZRA1</accession>
<sequence length="115" mass="13354">MVSIKIYILIRSLMLTLMTRAQRKKLKLTEDNDMMSYMEDPSKLFTMCSMIMEQSREQLGVKLAKFLKGATQPPMVAPCLLLPVLHDEVILGRIWIQINKKKRIHIKMALEKPPI</sequence>
<evidence type="ECO:0000313" key="1">
    <source>
        <dbReference type="EMBL" id="KAI5649467.1"/>
    </source>
</evidence>